<evidence type="ECO:0000256" key="1">
    <source>
        <dbReference type="ARBA" id="ARBA00004245"/>
    </source>
</evidence>
<dbReference type="STRING" id="284811.Q75AI8"/>
<accession>Q75AI8</accession>
<dbReference type="GO" id="GO:0005885">
    <property type="term" value="C:Arp2/3 protein complex"/>
    <property type="evidence" value="ECO:0000318"/>
    <property type="project" value="GO_Central"/>
</dbReference>
<evidence type="ECO:0000256" key="4">
    <source>
        <dbReference type="ARBA" id="ARBA00023212"/>
    </source>
</evidence>
<dbReference type="GO" id="GO:0030863">
    <property type="term" value="C:cortical cytoskeleton"/>
    <property type="evidence" value="ECO:0000318"/>
    <property type="project" value="GO_Central"/>
</dbReference>
<dbReference type="InterPro" id="IPR036743">
    <property type="entry name" value="ARPC5_sf"/>
</dbReference>
<dbReference type="eggNOG" id="KOG3380">
    <property type="taxonomic scope" value="Eukaryota"/>
</dbReference>
<keyword evidence="3" id="KW-0963">Cytoplasm</keyword>
<dbReference type="RefSeq" id="NP_984035.1">
    <property type="nucleotide sequence ID" value="NM_209388.1"/>
</dbReference>
<sequence length="153" mass="16934">MTDWRRIDIDAFDPDSGRLTAQDLVPPAASQPSPQELQARIAQLRSAGASGDFARGVQIAVSDPPYGADEQTKSQYLLAVLDLLTQVRQADIAGILQQLNRPQQDVLLKYLYRGMAVPEGQKQGGMLLAWFEKLTQQTGINPIVRFLSDRRTV</sequence>
<organism evidence="8 9">
    <name type="scientific">Eremothecium gossypii (strain ATCC 10895 / CBS 109.51 / FGSC 9923 / NRRL Y-1056)</name>
    <name type="common">Yeast</name>
    <name type="synonym">Ashbya gossypii</name>
    <dbReference type="NCBI Taxonomy" id="284811"/>
    <lineage>
        <taxon>Eukaryota</taxon>
        <taxon>Fungi</taxon>
        <taxon>Dikarya</taxon>
        <taxon>Ascomycota</taxon>
        <taxon>Saccharomycotina</taxon>
        <taxon>Saccharomycetes</taxon>
        <taxon>Saccharomycetales</taxon>
        <taxon>Saccharomycetaceae</taxon>
        <taxon>Eremothecium</taxon>
    </lineage>
</organism>
<name>Q75AI8_EREGS</name>
<comment type="similarity">
    <text evidence="2 7">Belongs to the ARPC5 family.</text>
</comment>
<dbReference type="HOGENOM" id="CLU_101888_2_0_1"/>
<reference evidence="9" key="2">
    <citation type="journal article" date="2013" name="G3 (Bethesda)">
        <title>Genomes of Ashbya fungi isolated from insects reveal four mating-type loci, numerous translocations, lack of transposons, and distinct gene duplications.</title>
        <authorList>
            <person name="Dietrich F.S."/>
            <person name="Voegeli S."/>
            <person name="Kuo S."/>
            <person name="Philippsen P."/>
        </authorList>
    </citation>
    <scope>GENOME REANNOTATION</scope>
    <source>
        <strain evidence="9">ATCC 10895 / CBS 109.51 / FGSC 9923 / NRRL Y-1056</strain>
    </source>
</reference>
<dbReference type="PANTHER" id="PTHR12644">
    <property type="entry name" value="ARP2/3 COMPLEX 16 KD SUBUNIT P16-ARC"/>
    <property type="match status" value="1"/>
</dbReference>
<comment type="function">
    <text evidence="6">Functions as a component of the Arp2/3 complex which is involved in regulation of actin polymerization and together with an activating nucleation-promoting factor (NPF) mediates the formation of branched actin networks.</text>
</comment>
<evidence type="ECO:0000256" key="6">
    <source>
        <dbReference type="ARBA" id="ARBA00060329"/>
    </source>
</evidence>
<dbReference type="GO" id="GO:0003729">
    <property type="term" value="F:mRNA binding"/>
    <property type="evidence" value="ECO:0007669"/>
    <property type="project" value="EnsemblFungi"/>
</dbReference>
<dbReference type="EMBL" id="AE016817">
    <property type="protein sequence ID" value="AAS51859.1"/>
    <property type="molecule type" value="Genomic_DNA"/>
</dbReference>
<dbReference type="GO" id="GO:0044396">
    <property type="term" value="P:actin cortical patch organization"/>
    <property type="evidence" value="ECO:0007669"/>
    <property type="project" value="EnsemblFungi"/>
</dbReference>
<dbReference type="FunCoup" id="Q75AI8">
    <property type="interactions" value="548"/>
</dbReference>
<dbReference type="GO" id="GO:0030833">
    <property type="term" value="P:regulation of actin filament polymerization"/>
    <property type="evidence" value="ECO:0007669"/>
    <property type="project" value="InterPro"/>
</dbReference>
<dbReference type="AlphaFoldDB" id="Q75AI8"/>
<dbReference type="GO" id="GO:0030674">
    <property type="term" value="F:protein-macromolecule adaptor activity"/>
    <property type="evidence" value="ECO:0000318"/>
    <property type="project" value="GO_Central"/>
</dbReference>
<reference evidence="8 9" key="1">
    <citation type="journal article" date="2004" name="Science">
        <title>The Ashbya gossypii genome as a tool for mapping the ancient Saccharomyces cerevisiae genome.</title>
        <authorList>
            <person name="Dietrich F.S."/>
            <person name="Voegeli S."/>
            <person name="Brachat S."/>
            <person name="Lerch A."/>
            <person name="Gates K."/>
            <person name="Steiner S."/>
            <person name="Mohr C."/>
            <person name="Pohlmann R."/>
            <person name="Luedi P."/>
            <person name="Choi S."/>
            <person name="Wing R.A."/>
            <person name="Flavier A."/>
            <person name="Gaffney T.D."/>
            <person name="Philippsen P."/>
        </authorList>
    </citation>
    <scope>NUCLEOTIDE SEQUENCE [LARGE SCALE GENOMIC DNA]</scope>
    <source>
        <strain evidence="9">ATCC 10895 / CBS 109.51 / FGSC 9923 / NRRL Y-1056</strain>
    </source>
</reference>
<protein>
    <recommendedName>
        <fullName evidence="5 7">Actin-related protein 2/3 complex subunit 5</fullName>
    </recommendedName>
</protein>
<dbReference type="InParanoid" id="Q75AI8"/>
<dbReference type="FunFam" id="1.25.40.190:FF:000003">
    <property type="entry name" value="Actin-related protein 2/3 complex subunit 5"/>
    <property type="match status" value="1"/>
</dbReference>
<dbReference type="OrthoDB" id="195498at2759"/>
<dbReference type="InterPro" id="IPR006789">
    <property type="entry name" value="ARPC5"/>
</dbReference>
<comment type="subcellular location">
    <subcellularLocation>
        <location evidence="1">Cytoplasm</location>
        <location evidence="1">Cytoskeleton</location>
    </subcellularLocation>
</comment>
<keyword evidence="4 7" id="KW-0206">Cytoskeleton</keyword>
<evidence type="ECO:0000256" key="2">
    <source>
        <dbReference type="ARBA" id="ARBA00006084"/>
    </source>
</evidence>
<dbReference type="PIRSF" id="PIRSF039096">
    <property type="entry name" value="p16-ARC"/>
    <property type="match status" value="1"/>
</dbReference>
<evidence type="ECO:0000256" key="3">
    <source>
        <dbReference type="ARBA" id="ARBA00022490"/>
    </source>
</evidence>
<dbReference type="GeneID" id="4620177"/>
<evidence type="ECO:0000313" key="9">
    <source>
        <dbReference type="Proteomes" id="UP000000591"/>
    </source>
</evidence>
<dbReference type="Pfam" id="PF04699">
    <property type="entry name" value="P16-Arc"/>
    <property type="match status" value="1"/>
</dbReference>
<keyword evidence="9" id="KW-1185">Reference proteome</keyword>
<dbReference type="GO" id="GO:0034314">
    <property type="term" value="P:Arp2/3 complex-mediated actin nucleation"/>
    <property type="evidence" value="ECO:0000318"/>
    <property type="project" value="GO_Central"/>
</dbReference>
<proteinExistence type="inferred from homology"/>
<evidence type="ECO:0000313" key="8">
    <source>
        <dbReference type="EMBL" id="AAS51859.1"/>
    </source>
</evidence>
<dbReference type="OMA" id="GMGCIMR"/>
<comment type="function">
    <text evidence="7">Functions as component of the Arp2/3 complex which is involved in regulation of actin polymerization and together with an activating nucleation-promoting factor (NPF) mediates the formation of branched actin networks. Arp2/3 complex plays a critical role in the control of cell morphogenesis via the modulation of cell polarity development.</text>
</comment>
<dbReference type="Gene3D" id="1.25.40.190">
    <property type="entry name" value="Actin-related protein 2/3 complex subunit 5"/>
    <property type="match status" value="1"/>
</dbReference>
<dbReference type="Proteomes" id="UP000000591">
    <property type="component" value="Chromosome IV"/>
</dbReference>
<dbReference type="KEGG" id="ago:AGOS_ADL061W"/>
<gene>
    <name evidence="8" type="ORF">AGOS_ADL061W</name>
</gene>
<evidence type="ECO:0000256" key="7">
    <source>
        <dbReference type="RuleBase" id="RU004301"/>
    </source>
</evidence>
<evidence type="ECO:0000256" key="5">
    <source>
        <dbReference type="ARBA" id="ARBA00040214"/>
    </source>
</evidence>
<dbReference type="SUPFAM" id="SSF69103">
    <property type="entry name" value="Arp2/3 complex 16 kDa subunit ARPC5"/>
    <property type="match status" value="1"/>
</dbReference>
<dbReference type="GO" id="GO:0000001">
    <property type="term" value="P:mitochondrion inheritance"/>
    <property type="evidence" value="ECO:0007669"/>
    <property type="project" value="EnsemblFungi"/>
</dbReference>